<feature type="compositionally biased region" description="Polar residues" evidence="2">
    <location>
        <begin position="531"/>
        <end position="556"/>
    </location>
</feature>
<dbReference type="PANTHER" id="PTHR12329">
    <property type="entry name" value="BCL2-ASSOCIATED ATHANOGENE"/>
    <property type="match status" value="1"/>
</dbReference>
<feature type="compositionally biased region" description="Low complexity" evidence="2">
    <location>
        <begin position="277"/>
        <end position="287"/>
    </location>
</feature>
<feature type="domain" description="BAG" evidence="3">
    <location>
        <begin position="292"/>
        <end position="369"/>
    </location>
</feature>
<feature type="compositionally biased region" description="Polar residues" evidence="2">
    <location>
        <begin position="566"/>
        <end position="580"/>
    </location>
</feature>
<feature type="compositionally biased region" description="Basic and acidic residues" evidence="2">
    <location>
        <begin position="629"/>
        <end position="647"/>
    </location>
</feature>
<feature type="region of interest" description="Disordered" evidence="2">
    <location>
        <begin position="255"/>
        <end position="289"/>
    </location>
</feature>
<feature type="compositionally biased region" description="Polar residues" evidence="2">
    <location>
        <begin position="467"/>
        <end position="480"/>
    </location>
</feature>
<evidence type="ECO:0000256" key="1">
    <source>
        <dbReference type="ARBA" id="ARBA00023186"/>
    </source>
</evidence>
<evidence type="ECO:0000313" key="4">
    <source>
        <dbReference type="Proteomes" id="UP000694941"/>
    </source>
</evidence>
<feature type="region of interest" description="Disordered" evidence="2">
    <location>
        <begin position="166"/>
        <end position="208"/>
    </location>
</feature>
<dbReference type="Pfam" id="PF02179">
    <property type="entry name" value="BAG"/>
    <property type="match status" value="1"/>
</dbReference>
<dbReference type="SUPFAM" id="SSF63491">
    <property type="entry name" value="BAG domain"/>
    <property type="match status" value="1"/>
</dbReference>
<protein>
    <submittedName>
        <fullName evidence="5">BAG domain-containing protein Samui-like</fullName>
    </submittedName>
</protein>
<reference evidence="5" key="1">
    <citation type="submission" date="2025-08" db="UniProtKB">
        <authorList>
            <consortium name="RefSeq"/>
        </authorList>
    </citation>
    <scope>IDENTIFICATION</scope>
    <source>
        <tissue evidence="5">Muscle</tissue>
    </source>
</reference>
<organism evidence="4 5">
    <name type="scientific">Limulus polyphemus</name>
    <name type="common">Atlantic horseshoe crab</name>
    <dbReference type="NCBI Taxonomy" id="6850"/>
    <lineage>
        <taxon>Eukaryota</taxon>
        <taxon>Metazoa</taxon>
        <taxon>Ecdysozoa</taxon>
        <taxon>Arthropoda</taxon>
        <taxon>Chelicerata</taxon>
        <taxon>Merostomata</taxon>
        <taxon>Xiphosura</taxon>
        <taxon>Limulidae</taxon>
        <taxon>Limulus</taxon>
    </lineage>
</organism>
<dbReference type="PROSITE" id="PS51035">
    <property type="entry name" value="BAG"/>
    <property type="match status" value="1"/>
</dbReference>
<keyword evidence="4" id="KW-1185">Reference proteome</keyword>
<feature type="compositionally biased region" description="Polar residues" evidence="2">
    <location>
        <begin position="499"/>
        <end position="512"/>
    </location>
</feature>
<gene>
    <name evidence="5" type="primary">LOC106468868</name>
</gene>
<feature type="compositionally biased region" description="Basic and acidic residues" evidence="2">
    <location>
        <begin position="581"/>
        <end position="602"/>
    </location>
</feature>
<dbReference type="Gene3D" id="1.20.58.120">
    <property type="entry name" value="BAG domain"/>
    <property type="match status" value="1"/>
</dbReference>
<feature type="region of interest" description="Disordered" evidence="2">
    <location>
        <begin position="369"/>
        <end position="647"/>
    </location>
</feature>
<dbReference type="SMART" id="SM00264">
    <property type="entry name" value="BAG"/>
    <property type="match status" value="1"/>
</dbReference>
<dbReference type="InterPro" id="IPR039773">
    <property type="entry name" value="BAG_chaperone_regulator"/>
</dbReference>
<dbReference type="InterPro" id="IPR003103">
    <property type="entry name" value="BAG_domain"/>
</dbReference>
<evidence type="ECO:0000259" key="3">
    <source>
        <dbReference type="PROSITE" id="PS51035"/>
    </source>
</evidence>
<dbReference type="Proteomes" id="UP000694941">
    <property type="component" value="Unplaced"/>
</dbReference>
<evidence type="ECO:0000313" key="5">
    <source>
        <dbReference type="RefSeq" id="XP_013784769.1"/>
    </source>
</evidence>
<accession>A0ABM1BM43</accession>
<evidence type="ECO:0000256" key="2">
    <source>
        <dbReference type="SAM" id="MobiDB-lite"/>
    </source>
</evidence>
<sequence length="647" mass="71429">MRRSLVFNTREIPALEDSLIFQEPFAVDKDYTSGNTAITSEIEENDYLSKMFYNTDPLRYGEAWPCWFGATPSVNEGYNPDWWQGGGGTVAPHFEHSHGSGMGGVKSIPIKVTHEKPSSTQSSGTEKSKPKVHHVPVSFELDPLVLGSKPQHRNYFQNIRQDPSFNTEDWGNSRTTSGLKQARREHNLTENDAGIGKTSWAGKQTDRTVEPKNVRHIPVTIEPDTEELKPKLPKINGSSPSTMKKKKEYLHVDRLGNISSQEKKKAPVEQQYGGANSSSQHTSSQVSGPVDPLEQILAIQKELETLQQQVSDFSGTAKDKHYRYLDEMLTRCMLKLDNIETGGEENIRKARKAVVNKIQAAISQLDAKVTSPKNENGHKELVETNVGKPSNSTEEKSNVEEEMEVADDSSSGSKQVKMDQENKEICTAADDDVQVEVDGKMEQRTTGTELTAEDVNEEPSMNVDVSLGQSEGTEQTTKGTELTADEMNEEPSMNVDVSLGQSEGTEQTTKGTELTADEVNEEPSMNVDVSLGQSEGTEQKTSGLQVMRMTENSQVTADKEEDAAKCTTNQIEEGTLLTEQSRGEENVQEGESHEITAEDRSTANRFADGDASCIQSDNTEIQMGDDDEEQRKSEDVGVSSETRDCTV</sequence>
<proteinExistence type="predicted"/>
<dbReference type="InterPro" id="IPR036533">
    <property type="entry name" value="BAG_dom_sf"/>
</dbReference>
<name>A0ABM1BM43_LIMPO</name>
<feature type="compositionally biased region" description="Polar residues" evidence="2">
    <location>
        <begin position="166"/>
        <end position="179"/>
    </location>
</feature>
<dbReference type="GeneID" id="106468868"/>
<dbReference type="RefSeq" id="XP_013784769.1">
    <property type="nucleotide sequence ID" value="XM_013929315.2"/>
</dbReference>
<keyword evidence="1" id="KW-0143">Chaperone</keyword>
<dbReference type="PANTHER" id="PTHR12329:SF5">
    <property type="entry name" value="STARVIN, ISOFORM E"/>
    <property type="match status" value="1"/>
</dbReference>